<name>A0A0F6SGT3_9BACT</name>
<dbReference type="Gene3D" id="1.25.40.10">
    <property type="entry name" value="Tetratricopeptide repeat domain"/>
    <property type="match status" value="1"/>
</dbReference>
<dbReference type="RefSeq" id="WP_053236310.1">
    <property type="nucleotide sequence ID" value="NZ_CP011125.1"/>
</dbReference>
<dbReference type="InterPro" id="IPR011990">
    <property type="entry name" value="TPR-like_helical_dom_sf"/>
</dbReference>
<dbReference type="AlphaFoldDB" id="A0A0F6SGT3"/>
<feature type="domain" description="J" evidence="2">
    <location>
        <begin position="240"/>
        <end position="311"/>
    </location>
</feature>
<dbReference type="InterPro" id="IPR036869">
    <property type="entry name" value="J_dom_sf"/>
</dbReference>
<dbReference type="SMART" id="SM00271">
    <property type="entry name" value="DnaJ"/>
    <property type="match status" value="1"/>
</dbReference>
<evidence type="ECO:0000259" key="2">
    <source>
        <dbReference type="PROSITE" id="PS50076"/>
    </source>
</evidence>
<dbReference type="SUPFAM" id="SSF46565">
    <property type="entry name" value="Chaperone J-domain"/>
    <property type="match status" value="1"/>
</dbReference>
<sequence>MDLRSLPLTPTEGFILSRIDGVATIDDLSDLTNLDVSDVVIAIGRLIELGAVEWADGTISLPRASNRPPTPSQGVHRRAIPSPRAFERPNVTESEPPSATREPTRVKVPPPARVPVPSSTSPTSPPPPSSATPSDTIDPRRLEGRVDASRPPTARPGNVARVNVRDRPPSNPTVPTADATARRPTPPAMPATQPPPASPPASEPAAVVPSSAGSLPAEIDLPPERRKRIDELYPVLELLDHYEVLGLRPNAELKDIRATYFELSKVFHPDTAFRKSLGPYKAKMEAIFTRLTEAYEVLGKKKPRAEYDAYLALQGDTRAVEDAMRAPAKPAASPSPPAPSPPPEPPPPPSPAPTESPARALSDEGRRRARELLERRLQGARPATTTTSSGAIPSPTSSAPRARDEVLRDLASSLKSTASLTGGIDRISRHQRDAQRLEAEGDLAGASRELRMATALAPQRDDLRLEHERVSRLLAAQLADKYEQAAQYEEKHRKWAAAAISWSKVVDGRPDDVAALLRAALALVEAKGDLHQAQRFAQRACELRPDDVAARRTLGRVYLAAGLQLNARRELERAALLDPTDQIVKNLLGELKG</sequence>
<feature type="region of interest" description="Disordered" evidence="1">
    <location>
        <begin position="60"/>
        <end position="219"/>
    </location>
</feature>
<dbReference type="STRING" id="927083.DB32_006393"/>
<evidence type="ECO:0000256" key="1">
    <source>
        <dbReference type="SAM" id="MobiDB-lite"/>
    </source>
</evidence>
<feature type="compositionally biased region" description="Low complexity" evidence="1">
    <location>
        <begin position="173"/>
        <end position="183"/>
    </location>
</feature>
<dbReference type="Proteomes" id="UP000034883">
    <property type="component" value="Chromosome"/>
</dbReference>
<evidence type="ECO:0000313" key="3">
    <source>
        <dbReference type="EMBL" id="AKF09244.1"/>
    </source>
</evidence>
<accession>A0A0F6SGT3</accession>
<feature type="compositionally biased region" description="Basic and acidic residues" evidence="1">
    <location>
        <begin position="361"/>
        <end position="377"/>
    </location>
</feature>
<dbReference type="OrthoDB" id="5513657at2"/>
<gene>
    <name evidence="3" type="ORF">DB32_006393</name>
</gene>
<feature type="region of interest" description="Disordered" evidence="1">
    <location>
        <begin position="322"/>
        <end position="403"/>
    </location>
</feature>
<dbReference type="Gene3D" id="1.10.287.110">
    <property type="entry name" value="DnaJ domain"/>
    <property type="match status" value="1"/>
</dbReference>
<evidence type="ECO:0000313" key="4">
    <source>
        <dbReference type="Proteomes" id="UP000034883"/>
    </source>
</evidence>
<feature type="compositionally biased region" description="Pro residues" evidence="1">
    <location>
        <begin position="184"/>
        <end position="202"/>
    </location>
</feature>
<dbReference type="KEGG" id="samy:DB32_006393"/>
<protein>
    <submittedName>
        <fullName evidence="3">Basic proline-rich protein</fullName>
    </submittedName>
</protein>
<dbReference type="CDD" id="cd06257">
    <property type="entry name" value="DnaJ"/>
    <property type="match status" value="1"/>
</dbReference>
<dbReference type="PRINTS" id="PR00625">
    <property type="entry name" value="JDOMAIN"/>
</dbReference>
<reference evidence="3 4" key="1">
    <citation type="submission" date="2015-03" db="EMBL/GenBank/DDBJ databases">
        <title>Genome assembly of Sandaracinus amylolyticus DSM 53668.</title>
        <authorList>
            <person name="Sharma G."/>
            <person name="Subramanian S."/>
        </authorList>
    </citation>
    <scope>NUCLEOTIDE SEQUENCE [LARGE SCALE GENOMIC DNA]</scope>
    <source>
        <strain evidence="3 4">DSM 53668</strain>
    </source>
</reference>
<dbReference type="PROSITE" id="PS50076">
    <property type="entry name" value="DNAJ_2"/>
    <property type="match status" value="1"/>
</dbReference>
<feature type="compositionally biased region" description="Pro residues" evidence="1">
    <location>
        <begin position="333"/>
        <end position="354"/>
    </location>
</feature>
<dbReference type="PANTHER" id="PTHR44825">
    <property type="match status" value="1"/>
</dbReference>
<proteinExistence type="predicted"/>
<dbReference type="EMBL" id="CP011125">
    <property type="protein sequence ID" value="AKF09244.1"/>
    <property type="molecule type" value="Genomic_DNA"/>
</dbReference>
<feature type="compositionally biased region" description="Polar residues" evidence="1">
    <location>
        <begin position="383"/>
        <end position="399"/>
    </location>
</feature>
<feature type="compositionally biased region" description="Basic and acidic residues" evidence="1">
    <location>
        <begin position="137"/>
        <end position="148"/>
    </location>
</feature>
<organism evidence="3 4">
    <name type="scientific">Sandaracinus amylolyticus</name>
    <dbReference type="NCBI Taxonomy" id="927083"/>
    <lineage>
        <taxon>Bacteria</taxon>
        <taxon>Pseudomonadati</taxon>
        <taxon>Myxococcota</taxon>
        <taxon>Polyangia</taxon>
        <taxon>Polyangiales</taxon>
        <taxon>Sandaracinaceae</taxon>
        <taxon>Sandaracinus</taxon>
    </lineage>
</organism>
<keyword evidence="4" id="KW-1185">Reference proteome</keyword>
<dbReference type="PANTHER" id="PTHR44825:SF1">
    <property type="entry name" value="DNAJ HOMOLOG SUBFAMILY C MEMBER 4"/>
    <property type="match status" value="1"/>
</dbReference>
<dbReference type="Pfam" id="PF00226">
    <property type="entry name" value="DnaJ"/>
    <property type="match status" value="1"/>
</dbReference>
<dbReference type="SUPFAM" id="SSF48452">
    <property type="entry name" value="TPR-like"/>
    <property type="match status" value="1"/>
</dbReference>
<dbReference type="InterPro" id="IPR052763">
    <property type="entry name" value="DnaJ_C4"/>
</dbReference>
<feature type="compositionally biased region" description="Low complexity" evidence="1">
    <location>
        <begin position="203"/>
        <end position="217"/>
    </location>
</feature>
<dbReference type="InterPro" id="IPR001623">
    <property type="entry name" value="DnaJ_domain"/>
</dbReference>